<sequence length="142" mass="16120">MKDYKNYEVSVSEYAGEGEEVPRNRFLPEIHVGLALNVGIRSSEIFAEPITLPLSPARQNHHLHLPLCSHHKLRQCVRIESNALPGLSGIKGRAWTDKNMLHGHRSNLQFRDDYESVNIYPLFANSFRDLGVLAFDFIALPV</sequence>
<protein>
    <submittedName>
        <fullName evidence="1">Uncharacterized protein</fullName>
    </submittedName>
</protein>
<evidence type="ECO:0000313" key="2">
    <source>
        <dbReference type="Proteomes" id="UP000518752"/>
    </source>
</evidence>
<evidence type="ECO:0000313" key="1">
    <source>
        <dbReference type="EMBL" id="KAF5382404.1"/>
    </source>
</evidence>
<proteinExistence type="predicted"/>
<gene>
    <name evidence="1" type="ORF">D9757_009817</name>
</gene>
<comment type="caution">
    <text evidence="1">The sequence shown here is derived from an EMBL/GenBank/DDBJ whole genome shotgun (WGS) entry which is preliminary data.</text>
</comment>
<dbReference type="Proteomes" id="UP000518752">
    <property type="component" value="Unassembled WGS sequence"/>
</dbReference>
<organism evidence="1 2">
    <name type="scientific">Collybiopsis confluens</name>
    <dbReference type="NCBI Taxonomy" id="2823264"/>
    <lineage>
        <taxon>Eukaryota</taxon>
        <taxon>Fungi</taxon>
        <taxon>Dikarya</taxon>
        <taxon>Basidiomycota</taxon>
        <taxon>Agaricomycotina</taxon>
        <taxon>Agaricomycetes</taxon>
        <taxon>Agaricomycetidae</taxon>
        <taxon>Agaricales</taxon>
        <taxon>Marasmiineae</taxon>
        <taxon>Omphalotaceae</taxon>
        <taxon>Collybiopsis</taxon>
    </lineage>
</organism>
<dbReference type="AlphaFoldDB" id="A0A8H5M6F3"/>
<keyword evidence="2" id="KW-1185">Reference proteome</keyword>
<accession>A0A8H5M6F3</accession>
<reference evidence="1 2" key="1">
    <citation type="journal article" date="2020" name="ISME J.">
        <title>Uncovering the hidden diversity of litter-decomposition mechanisms in mushroom-forming fungi.</title>
        <authorList>
            <person name="Floudas D."/>
            <person name="Bentzer J."/>
            <person name="Ahren D."/>
            <person name="Johansson T."/>
            <person name="Persson P."/>
            <person name="Tunlid A."/>
        </authorList>
    </citation>
    <scope>NUCLEOTIDE SEQUENCE [LARGE SCALE GENOMIC DNA]</scope>
    <source>
        <strain evidence="1 2">CBS 406.79</strain>
    </source>
</reference>
<name>A0A8H5M6F3_9AGAR</name>
<dbReference type="EMBL" id="JAACJN010000051">
    <property type="protein sequence ID" value="KAF5382404.1"/>
    <property type="molecule type" value="Genomic_DNA"/>
</dbReference>